<dbReference type="PANTHER" id="PTHR48090">
    <property type="entry name" value="UNDECAPRENYL-PHOSPHATE 4-DEOXY-4-FORMAMIDO-L-ARABINOSE TRANSFERASE-RELATED"/>
    <property type="match status" value="1"/>
</dbReference>
<evidence type="ECO:0000259" key="2">
    <source>
        <dbReference type="Pfam" id="PF00535"/>
    </source>
</evidence>
<evidence type="ECO:0000256" key="1">
    <source>
        <dbReference type="SAM" id="Phobius"/>
    </source>
</evidence>
<reference evidence="3" key="1">
    <citation type="submission" date="2021-04" db="EMBL/GenBank/DDBJ databases">
        <title>Luteolibacter sp. 32A isolated from the skin of an Anderson's salamander (Ambystoma andersonii).</title>
        <authorList>
            <person name="Spergser J."/>
            <person name="Busse H.-J."/>
        </authorList>
    </citation>
    <scope>NUCLEOTIDE SEQUENCE</scope>
    <source>
        <strain evidence="3">32A</strain>
    </source>
</reference>
<keyword evidence="1" id="KW-1133">Transmembrane helix</keyword>
<sequence length="334" mass="36604">MNPTLAPPAPAPHAQRVSNVQPSISCVVPAFNEAAGIAAFLTELCAHLATLSSRHEVIVVDDGSRDSTVLEVIAASGGLPVKLVALSRNFGKEAAISAGLDEAHGEVVVILDADFQHPFSTIGEFIRHWQQGYDMVYGVRADRRTDPMVRRFLSRSFYAIISRGASVEIPADAGDFRLMDQKVVAAIRDLPENSRFMKGLYNWVGFRSIGIPFEVAERAEGHSRFNFRRLFELAITGLTSFSSFPLRLWVGVGSLVSGISIFYALFIVTRTLISGADVPGWATLVVAVTFLGGVQLFSIGILGEYVARIFNEVKHRPNYLVAERHGFSRDDHRS</sequence>
<dbReference type="EMBL" id="CP073100">
    <property type="protein sequence ID" value="QUE51185.1"/>
    <property type="molecule type" value="Genomic_DNA"/>
</dbReference>
<protein>
    <submittedName>
        <fullName evidence="3">Glycosyltransferase family 2 protein</fullName>
    </submittedName>
</protein>
<dbReference type="PANTHER" id="PTHR48090:SF8">
    <property type="entry name" value="GLYCOSYLTRANSFERASE CSBB-RELATED"/>
    <property type="match status" value="1"/>
</dbReference>
<dbReference type="KEGG" id="lamb:KBB96_20320"/>
<keyword evidence="1" id="KW-0812">Transmembrane</keyword>
<organism evidence="3 4">
    <name type="scientific">Luteolibacter ambystomatis</name>
    <dbReference type="NCBI Taxonomy" id="2824561"/>
    <lineage>
        <taxon>Bacteria</taxon>
        <taxon>Pseudomonadati</taxon>
        <taxon>Verrucomicrobiota</taxon>
        <taxon>Verrucomicrobiia</taxon>
        <taxon>Verrucomicrobiales</taxon>
        <taxon>Verrucomicrobiaceae</taxon>
        <taxon>Luteolibacter</taxon>
    </lineage>
</organism>
<dbReference type="InterPro" id="IPR029044">
    <property type="entry name" value="Nucleotide-diphossugar_trans"/>
</dbReference>
<name>A0A975G9H1_9BACT</name>
<dbReference type="CDD" id="cd04187">
    <property type="entry name" value="DPM1_like_bac"/>
    <property type="match status" value="1"/>
</dbReference>
<dbReference type="RefSeq" id="WP_211631324.1">
    <property type="nucleotide sequence ID" value="NZ_CP073100.1"/>
</dbReference>
<dbReference type="SUPFAM" id="SSF53448">
    <property type="entry name" value="Nucleotide-diphospho-sugar transferases"/>
    <property type="match status" value="1"/>
</dbReference>
<keyword evidence="1" id="KW-0472">Membrane</keyword>
<dbReference type="InterPro" id="IPR001173">
    <property type="entry name" value="Glyco_trans_2-like"/>
</dbReference>
<evidence type="ECO:0000313" key="4">
    <source>
        <dbReference type="Proteomes" id="UP000676169"/>
    </source>
</evidence>
<feature type="transmembrane region" description="Helical" evidence="1">
    <location>
        <begin position="248"/>
        <end position="269"/>
    </location>
</feature>
<keyword evidence="4" id="KW-1185">Reference proteome</keyword>
<dbReference type="Gene3D" id="3.90.550.10">
    <property type="entry name" value="Spore Coat Polysaccharide Biosynthesis Protein SpsA, Chain A"/>
    <property type="match status" value="1"/>
</dbReference>
<accession>A0A975G9H1</accession>
<feature type="transmembrane region" description="Helical" evidence="1">
    <location>
        <begin position="281"/>
        <end position="307"/>
    </location>
</feature>
<dbReference type="Pfam" id="PF00535">
    <property type="entry name" value="Glycos_transf_2"/>
    <property type="match status" value="1"/>
</dbReference>
<evidence type="ECO:0000313" key="3">
    <source>
        <dbReference type="EMBL" id="QUE51185.1"/>
    </source>
</evidence>
<proteinExistence type="predicted"/>
<gene>
    <name evidence="3" type="ORF">KBB96_20320</name>
</gene>
<dbReference type="Proteomes" id="UP000676169">
    <property type="component" value="Chromosome"/>
</dbReference>
<dbReference type="GO" id="GO:0005886">
    <property type="term" value="C:plasma membrane"/>
    <property type="evidence" value="ECO:0007669"/>
    <property type="project" value="TreeGrafter"/>
</dbReference>
<dbReference type="InterPro" id="IPR050256">
    <property type="entry name" value="Glycosyltransferase_2"/>
</dbReference>
<dbReference type="AlphaFoldDB" id="A0A975G9H1"/>
<feature type="domain" description="Glycosyltransferase 2-like" evidence="2">
    <location>
        <begin position="25"/>
        <end position="185"/>
    </location>
</feature>